<feature type="compositionally biased region" description="Low complexity" evidence="7">
    <location>
        <begin position="710"/>
        <end position="720"/>
    </location>
</feature>
<organism evidence="10 11">
    <name type="scientific">Rhypophila decipiens</name>
    <dbReference type="NCBI Taxonomy" id="261697"/>
    <lineage>
        <taxon>Eukaryota</taxon>
        <taxon>Fungi</taxon>
        <taxon>Dikarya</taxon>
        <taxon>Ascomycota</taxon>
        <taxon>Pezizomycotina</taxon>
        <taxon>Sordariomycetes</taxon>
        <taxon>Sordariomycetidae</taxon>
        <taxon>Sordariales</taxon>
        <taxon>Naviculisporaceae</taxon>
        <taxon>Rhypophila</taxon>
    </lineage>
</organism>
<accession>A0AAN7BC47</accession>
<keyword evidence="6 8" id="KW-0472">Membrane</keyword>
<dbReference type="Proteomes" id="UP001301769">
    <property type="component" value="Unassembled WGS sequence"/>
</dbReference>
<feature type="transmembrane region" description="Helical" evidence="8">
    <location>
        <begin position="155"/>
        <end position="175"/>
    </location>
</feature>
<protein>
    <submittedName>
        <fullName evidence="10">Major facilitator superfamily domain-containing protein</fullName>
    </submittedName>
</protein>
<keyword evidence="5 8" id="KW-1133">Transmembrane helix</keyword>
<evidence type="ECO:0000259" key="9">
    <source>
        <dbReference type="PROSITE" id="PS50850"/>
    </source>
</evidence>
<feature type="transmembrane region" description="Helical" evidence="8">
    <location>
        <begin position="407"/>
        <end position="429"/>
    </location>
</feature>
<dbReference type="InterPro" id="IPR005828">
    <property type="entry name" value="MFS_sugar_transport-like"/>
</dbReference>
<dbReference type="Gene3D" id="1.20.1250.20">
    <property type="entry name" value="MFS general substrate transporter like domains"/>
    <property type="match status" value="2"/>
</dbReference>
<comment type="caution">
    <text evidence="10">The sequence shown here is derived from an EMBL/GenBank/DDBJ whole genome shotgun (WGS) entry which is preliminary data.</text>
</comment>
<dbReference type="SUPFAM" id="SSF103473">
    <property type="entry name" value="MFS general substrate transporter"/>
    <property type="match status" value="1"/>
</dbReference>
<dbReference type="PROSITE" id="PS00217">
    <property type="entry name" value="SUGAR_TRANSPORT_2"/>
    <property type="match status" value="1"/>
</dbReference>
<dbReference type="NCBIfam" id="TIGR00887">
    <property type="entry name" value="2A0109"/>
    <property type="match status" value="1"/>
</dbReference>
<sequence>MDMLPEPSIPVNAPAGQSPHALTSGGNNAFHNFANDYSHISDPNLRRRLALSDIDRVPFGLYHVRAVLVAGTGFFLDSYSIFAINLITTFLGLVFWSSPTSPGATGEGHGGTLPGPVNTALKSSTSAGIVIGQVVFGWLADVFGRRRMYGIELGVIVVSTLGCALAGQSVGLGGGSTGVLVFWRVMMGVGIGGDYPLSSVITSEFAPTRWRGAMMAAVFSMQGIGQLLSAVVALVVTVAFKESFLPITDPSKCDLPCQMAADRAWRIIVGFGALPACFALYYRITIPETPRYTFDVAQDVEKADADIKAYVTSRPGGVVDPVRQAKMLLKGQQSGSSTRLTIPSASWRDVFAYFRQPRNLRILIGTTFSWFFLDLAFYGLGLNNTIVLSSIGYSHGPTLYHTLYNNAVGMIILACAGSLPGYWTSILTIDTLGRKPIQTTSFIILTILFLILGFGGSSISNPSSLLALYIIAQFFFNWGPNTTTFIIPGECFPTRYRSTGHGISAAMGKVGAILAQVISIPLLSNDTTKCENDTATATAGTSAGKECSLHQHPWLDRLMQIFALFMFLGMLVSLLVPETKGITLEELAGEASSTNGNGGGKLTERGYKKWWNSEWNPFKIGGQPAGFFYNRQGGGNQSWPGNHGYGNSYGNSGRSPRVGIMTSPEITAQQQRQHQQQQQERKHGAGKAVQTVGRMMGLTPPRSYFAEDQTSGPGSTSTTSKNKHRSRSKVKADQDGIDDDDEAPMTPGTASMGMGVLPGWGAGWGRVDLSQHQRGPSGSGSGGSMDNTIRLQDVGSLLK</sequence>
<feature type="transmembrane region" description="Helical" evidence="8">
    <location>
        <begin position="466"/>
        <end position="487"/>
    </location>
</feature>
<dbReference type="CDD" id="cd17364">
    <property type="entry name" value="MFS_PhT"/>
    <property type="match status" value="1"/>
</dbReference>
<evidence type="ECO:0000256" key="4">
    <source>
        <dbReference type="ARBA" id="ARBA00022692"/>
    </source>
</evidence>
<feature type="compositionally biased region" description="Low complexity" evidence="7">
    <location>
        <begin position="669"/>
        <end position="678"/>
    </location>
</feature>
<gene>
    <name evidence="10" type="ORF">QBC37DRAFT_465349</name>
</gene>
<feature type="transmembrane region" description="Helical" evidence="8">
    <location>
        <begin position="264"/>
        <end position="282"/>
    </location>
</feature>
<reference evidence="10" key="1">
    <citation type="journal article" date="2023" name="Mol. Phylogenet. Evol.">
        <title>Genome-scale phylogeny and comparative genomics of the fungal order Sordariales.</title>
        <authorList>
            <person name="Hensen N."/>
            <person name="Bonometti L."/>
            <person name="Westerberg I."/>
            <person name="Brannstrom I.O."/>
            <person name="Guillou S."/>
            <person name="Cros-Aarteil S."/>
            <person name="Calhoun S."/>
            <person name="Haridas S."/>
            <person name="Kuo A."/>
            <person name="Mondo S."/>
            <person name="Pangilinan J."/>
            <person name="Riley R."/>
            <person name="LaButti K."/>
            <person name="Andreopoulos B."/>
            <person name="Lipzen A."/>
            <person name="Chen C."/>
            <person name="Yan M."/>
            <person name="Daum C."/>
            <person name="Ng V."/>
            <person name="Clum A."/>
            <person name="Steindorff A."/>
            <person name="Ohm R.A."/>
            <person name="Martin F."/>
            <person name="Silar P."/>
            <person name="Natvig D.O."/>
            <person name="Lalanne C."/>
            <person name="Gautier V."/>
            <person name="Ament-Velasquez S.L."/>
            <person name="Kruys A."/>
            <person name="Hutchinson M.I."/>
            <person name="Powell A.J."/>
            <person name="Barry K."/>
            <person name="Miller A.N."/>
            <person name="Grigoriev I.V."/>
            <person name="Debuchy R."/>
            <person name="Gladieux P."/>
            <person name="Hiltunen Thoren M."/>
            <person name="Johannesson H."/>
        </authorList>
    </citation>
    <scope>NUCLEOTIDE SEQUENCE</scope>
    <source>
        <strain evidence="10">PSN293</strain>
    </source>
</reference>
<keyword evidence="11" id="KW-1185">Reference proteome</keyword>
<evidence type="ECO:0000256" key="6">
    <source>
        <dbReference type="ARBA" id="ARBA00023136"/>
    </source>
</evidence>
<dbReference type="InterPro" id="IPR005829">
    <property type="entry name" value="Sugar_transporter_CS"/>
</dbReference>
<dbReference type="InterPro" id="IPR004738">
    <property type="entry name" value="Phos_permease"/>
</dbReference>
<reference evidence="10" key="2">
    <citation type="submission" date="2023-05" db="EMBL/GenBank/DDBJ databases">
        <authorList>
            <consortium name="Lawrence Berkeley National Laboratory"/>
            <person name="Steindorff A."/>
            <person name="Hensen N."/>
            <person name="Bonometti L."/>
            <person name="Westerberg I."/>
            <person name="Brannstrom I.O."/>
            <person name="Guillou S."/>
            <person name="Cros-Aarteil S."/>
            <person name="Calhoun S."/>
            <person name="Haridas S."/>
            <person name="Kuo A."/>
            <person name="Mondo S."/>
            <person name="Pangilinan J."/>
            <person name="Riley R."/>
            <person name="Labutti K."/>
            <person name="Andreopoulos B."/>
            <person name="Lipzen A."/>
            <person name="Chen C."/>
            <person name="Yanf M."/>
            <person name="Daum C."/>
            <person name="Ng V."/>
            <person name="Clum A."/>
            <person name="Ohm R."/>
            <person name="Martin F."/>
            <person name="Silar P."/>
            <person name="Natvig D."/>
            <person name="Lalanne C."/>
            <person name="Gautier V."/>
            <person name="Ament-Velasquez S.L."/>
            <person name="Kruys A."/>
            <person name="Hutchinson M.I."/>
            <person name="Powell A.J."/>
            <person name="Barry K."/>
            <person name="Miller A.N."/>
            <person name="Grigoriev I.V."/>
            <person name="Debuchy R."/>
            <person name="Gladieux P."/>
            <person name="Thoren M.H."/>
            <person name="Johannesson H."/>
        </authorList>
    </citation>
    <scope>NUCLEOTIDE SEQUENCE</scope>
    <source>
        <strain evidence="10">PSN293</strain>
    </source>
</reference>
<keyword evidence="4 8" id="KW-0812">Transmembrane</keyword>
<keyword evidence="2" id="KW-0813">Transport</keyword>
<feature type="domain" description="Major facilitator superfamily (MFS) profile" evidence="9">
    <location>
        <begin position="66"/>
        <end position="581"/>
    </location>
</feature>
<evidence type="ECO:0000256" key="3">
    <source>
        <dbReference type="ARBA" id="ARBA00022592"/>
    </source>
</evidence>
<dbReference type="PROSITE" id="PS50850">
    <property type="entry name" value="MFS"/>
    <property type="match status" value="1"/>
</dbReference>
<dbReference type="GO" id="GO:0006817">
    <property type="term" value="P:phosphate ion transport"/>
    <property type="evidence" value="ECO:0007669"/>
    <property type="project" value="UniProtKB-KW"/>
</dbReference>
<dbReference type="PANTHER" id="PTHR24064">
    <property type="entry name" value="SOLUTE CARRIER FAMILY 22 MEMBER"/>
    <property type="match status" value="1"/>
</dbReference>
<dbReference type="GO" id="GO:0005315">
    <property type="term" value="F:phosphate transmembrane transporter activity"/>
    <property type="evidence" value="ECO:0007669"/>
    <property type="project" value="InterPro"/>
</dbReference>
<dbReference type="EMBL" id="MU858052">
    <property type="protein sequence ID" value="KAK4218513.1"/>
    <property type="molecule type" value="Genomic_DNA"/>
</dbReference>
<feature type="region of interest" description="Disordered" evidence="7">
    <location>
        <begin position="631"/>
        <end position="799"/>
    </location>
</feature>
<feature type="transmembrane region" description="Helical" evidence="8">
    <location>
        <begin position="558"/>
        <end position="576"/>
    </location>
</feature>
<evidence type="ECO:0000256" key="5">
    <source>
        <dbReference type="ARBA" id="ARBA00022989"/>
    </source>
</evidence>
<feature type="transmembrane region" description="Helical" evidence="8">
    <location>
        <begin position="213"/>
        <end position="240"/>
    </location>
</feature>
<evidence type="ECO:0000313" key="11">
    <source>
        <dbReference type="Proteomes" id="UP001301769"/>
    </source>
</evidence>
<dbReference type="GO" id="GO:0016020">
    <property type="term" value="C:membrane"/>
    <property type="evidence" value="ECO:0007669"/>
    <property type="project" value="UniProtKB-SubCell"/>
</dbReference>
<keyword evidence="3" id="KW-0592">Phosphate transport</keyword>
<feature type="transmembrane region" description="Helical" evidence="8">
    <location>
        <begin position="66"/>
        <end position="96"/>
    </location>
</feature>
<feature type="transmembrane region" description="Helical" evidence="8">
    <location>
        <begin position="181"/>
        <end position="201"/>
    </location>
</feature>
<feature type="transmembrane region" description="Helical" evidence="8">
    <location>
        <begin position="441"/>
        <end position="460"/>
    </location>
</feature>
<evidence type="ECO:0000256" key="7">
    <source>
        <dbReference type="SAM" id="MobiDB-lite"/>
    </source>
</evidence>
<evidence type="ECO:0000256" key="8">
    <source>
        <dbReference type="SAM" id="Phobius"/>
    </source>
</evidence>
<feature type="transmembrane region" description="Helical" evidence="8">
    <location>
        <begin position="362"/>
        <end position="380"/>
    </location>
</feature>
<feature type="non-terminal residue" evidence="10">
    <location>
        <position position="799"/>
    </location>
</feature>
<feature type="compositionally biased region" description="Low complexity" evidence="7">
    <location>
        <begin position="640"/>
        <end position="657"/>
    </location>
</feature>
<dbReference type="AlphaFoldDB" id="A0AAN7BC47"/>
<evidence type="ECO:0000256" key="2">
    <source>
        <dbReference type="ARBA" id="ARBA00022448"/>
    </source>
</evidence>
<dbReference type="Pfam" id="PF00083">
    <property type="entry name" value="Sugar_tr"/>
    <property type="match status" value="1"/>
</dbReference>
<dbReference type="InterPro" id="IPR036259">
    <property type="entry name" value="MFS_trans_sf"/>
</dbReference>
<name>A0AAN7BC47_9PEZI</name>
<dbReference type="InterPro" id="IPR020846">
    <property type="entry name" value="MFS_dom"/>
</dbReference>
<evidence type="ECO:0000256" key="1">
    <source>
        <dbReference type="ARBA" id="ARBA00004141"/>
    </source>
</evidence>
<feature type="region of interest" description="Disordered" evidence="7">
    <location>
        <begin position="1"/>
        <end position="21"/>
    </location>
</feature>
<evidence type="ECO:0000313" key="10">
    <source>
        <dbReference type="EMBL" id="KAK4218513.1"/>
    </source>
</evidence>
<proteinExistence type="predicted"/>
<comment type="subcellular location">
    <subcellularLocation>
        <location evidence="1">Membrane</location>
        <topology evidence="1">Multi-pass membrane protein</topology>
    </subcellularLocation>
</comment>